<dbReference type="Pfam" id="PF13701">
    <property type="entry name" value="DDE_Tnp_1_4"/>
    <property type="match status" value="1"/>
</dbReference>
<dbReference type="InterPro" id="IPR025668">
    <property type="entry name" value="Tnp_DDE_dom"/>
</dbReference>
<accession>A0A0U0PGW2</accession>
<sequence length="448" mass="52039">MNSLPNHHFQNKSFYQLSFDGGHLTQYGGLIFFQELFSQLKLKERISKYLVTNDQRRYCRYSDSDILVQFLFQLLTGYGTDYACKELSADAYFPKLLEGGQLASQPTLSRFLSRTDEETVHSLRCLNLELVEFFLQFHQLNQLIVDIDSTHFTTYGKQKGVAYNAHYRAHGYHPLYAFEGKTGYCFNAQLRPGNRYCSEEADSFITPVLERFNQLLFRMDSGFATPKLYDLIEKTGQYYLIKLKKNTVLSRLGDLSLPCPQDEDLTILPHSAYSETLYQAGSWSHKRRVCQFSERKEGNLFYDVISLVTNMTSGTSQDQFQLYRGRGQAENFIKEMKEGFFGDKTDSSTLIKNEVRMMMSCIAYNLYLFFKHLAGGDFQTLTIKRFRHLFLHVVGKCVRTGRKQLLKLSSLYAYSELFSALYSRIRKVNLNLPVPYEPPRRKASLMMH</sequence>
<name>A0A0U0PGW2_STREE</name>
<protein>
    <submittedName>
        <fullName evidence="2">IS1380-Spn1 transposase</fullName>
    </submittedName>
</protein>
<proteinExistence type="predicted"/>
<evidence type="ECO:0000313" key="2">
    <source>
        <dbReference type="EMBL" id="COR50729.1"/>
    </source>
</evidence>
<evidence type="ECO:0000259" key="1">
    <source>
        <dbReference type="Pfam" id="PF13701"/>
    </source>
</evidence>
<dbReference type="InterPro" id="IPR047960">
    <property type="entry name" value="Transpos_IS1380"/>
</dbReference>
<evidence type="ECO:0000313" key="3">
    <source>
        <dbReference type="Proteomes" id="UP000046095"/>
    </source>
</evidence>
<gene>
    <name evidence="2" type="ORF">ERS021218_00850</name>
</gene>
<feature type="domain" description="Transposase DDE" evidence="1">
    <location>
        <begin position="16"/>
        <end position="428"/>
    </location>
</feature>
<dbReference type="NCBIfam" id="NF033539">
    <property type="entry name" value="transpos_IS1380"/>
    <property type="match status" value="1"/>
</dbReference>
<organism evidence="2 3">
    <name type="scientific">Streptococcus pneumoniae</name>
    <dbReference type="NCBI Taxonomy" id="1313"/>
    <lineage>
        <taxon>Bacteria</taxon>
        <taxon>Bacillati</taxon>
        <taxon>Bacillota</taxon>
        <taxon>Bacilli</taxon>
        <taxon>Lactobacillales</taxon>
        <taxon>Streptococcaceae</taxon>
        <taxon>Streptococcus</taxon>
    </lineage>
</organism>
<dbReference type="EMBL" id="CRVC01000008">
    <property type="protein sequence ID" value="COR50729.1"/>
    <property type="molecule type" value="Genomic_DNA"/>
</dbReference>
<reference evidence="2 3" key="1">
    <citation type="submission" date="2015-03" db="EMBL/GenBank/DDBJ databases">
        <authorList>
            <person name="Murphy D."/>
        </authorList>
    </citation>
    <scope>NUCLEOTIDE SEQUENCE [LARGE SCALE GENOMIC DNA]</scope>
    <source>
        <strain evidence="2 3">SMRU1708</strain>
    </source>
</reference>
<dbReference type="InterPro" id="IPR012337">
    <property type="entry name" value="RNaseH-like_sf"/>
</dbReference>
<dbReference type="Proteomes" id="UP000046095">
    <property type="component" value="Unassembled WGS sequence"/>
</dbReference>
<dbReference type="SUPFAM" id="SSF53098">
    <property type="entry name" value="Ribonuclease H-like"/>
    <property type="match status" value="1"/>
</dbReference>
<dbReference type="AlphaFoldDB" id="A0A0U0PGW2"/>